<dbReference type="AlphaFoldDB" id="A0A370CKK6"/>
<comment type="caution">
    <text evidence="2">The sequence shown here is derived from an EMBL/GenBank/DDBJ whole genome shotgun (WGS) entry which is preliminary data.</text>
</comment>
<reference evidence="2 3" key="2">
    <citation type="journal article" date="2018" name="J. Invertebr. Pathol.">
        <title>'Candidatus Aquirickettsiella gammari' (Gammaproteobacteria: Legionellales: Coxiellaceae): A bacterial pathogen of the freshwater crustacean Gammarus fossarum (Malacostraca: Amphipoda).</title>
        <authorList>
            <person name="Bojko J."/>
            <person name="Dunn A.M."/>
            <person name="Stebbing P.D."/>
            <person name="van Aerle R."/>
            <person name="Bacela-Spychalska K."/>
            <person name="Bean T.P."/>
            <person name="Urrutia A."/>
            <person name="Stentiford G.D."/>
        </authorList>
    </citation>
    <scope>NUCLEOTIDE SEQUENCE [LARGE SCALE GENOMIC DNA]</scope>
    <source>
        <strain evidence="2">RA15029</strain>
    </source>
</reference>
<evidence type="ECO:0000256" key="1">
    <source>
        <dbReference type="ARBA" id="ARBA00022649"/>
    </source>
</evidence>
<dbReference type="PANTHER" id="PTHR38813:SF1">
    <property type="entry name" value="TOXIN RELE1-RELATED"/>
    <property type="match status" value="1"/>
</dbReference>
<protein>
    <submittedName>
        <fullName evidence="2">Type II toxin-antitoxin system RelE/ParE family toxin</fullName>
    </submittedName>
</protein>
<reference evidence="2 3" key="1">
    <citation type="journal article" date="2017" name="Int. J. Syst. Evol. Microbiol.">
        <title>Aquarickettsiella crustaci n. gen. n. sp. (Gammaproteobacteria: Legionellales: Coxiellaceae); a bacterial pathogen of the freshwater crustacean: Gammarus fossarum (Malacostraca: Amphipoda).</title>
        <authorList>
            <person name="Bojko J."/>
            <person name="Dunn A.M."/>
            <person name="Stebbing P.D."/>
            <person name="Van Aerle R."/>
            <person name="Bacela-Spychalska K."/>
            <person name="Bean T.P."/>
            <person name="Stentiford G.D."/>
        </authorList>
    </citation>
    <scope>NUCLEOTIDE SEQUENCE [LARGE SCALE GENOMIC DNA]</scope>
    <source>
        <strain evidence="2">RA15029</strain>
    </source>
</reference>
<dbReference type="Pfam" id="PF05016">
    <property type="entry name" value="ParE_toxin"/>
    <property type="match status" value="1"/>
</dbReference>
<dbReference type="InterPro" id="IPR035093">
    <property type="entry name" value="RelE/ParE_toxin_dom_sf"/>
</dbReference>
<dbReference type="Gene3D" id="3.30.2310.20">
    <property type="entry name" value="RelE-like"/>
    <property type="match status" value="1"/>
</dbReference>
<evidence type="ECO:0000313" key="3">
    <source>
        <dbReference type="Proteomes" id="UP000226429"/>
    </source>
</evidence>
<proteinExistence type="predicted"/>
<gene>
    <name evidence="2" type="ORF">CFE62_002180</name>
</gene>
<organism evidence="2 3">
    <name type="scientific">Candidatus Aquirickettsiella gammari</name>
    <dbReference type="NCBI Taxonomy" id="2016198"/>
    <lineage>
        <taxon>Bacteria</taxon>
        <taxon>Pseudomonadati</taxon>
        <taxon>Pseudomonadota</taxon>
        <taxon>Gammaproteobacteria</taxon>
        <taxon>Legionellales</taxon>
        <taxon>Coxiellaceae</taxon>
        <taxon>Candidatus Aquirickettsiella</taxon>
    </lineage>
</organism>
<sequence>MLKISFTKNALKFLQQVPTKHGRQIAVTLESLRVNSLPQDSKKLKGTSDYYRVDIGEYRVIYRINSEKNTIIIAFIGKRNDNEVYKKFKRKKQ</sequence>
<dbReference type="EMBL" id="NMOS02000004">
    <property type="protein sequence ID" value="RDH40756.1"/>
    <property type="molecule type" value="Genomic_DNA"/>
</dbReference>
<keyword evidence="3" id="KW-1185">Reference proteome</keyword>
<name>A0A370CKK6_9COXI</name>
<dbReference type="Proteomes" id="UP000226429">
    <property type="component" value="Unassembled WGS sequence"/>
</dbReference>
<dbReference type="SUPFAM" id="SSF143011">
    <property type="entry name" value="RelE-like"/>
    <property type="match status" value="1"/>
</dbReference>
<keyword evidence="1" id="KW-1277">Toxin-antitoxin system</keyword>
<dbReference type="InterPro" id="IPR007712">
    <property type="entry name" value="RelE/ParE_toxin"/>
</dbReference>
<accession>A0A370CKK6</accession>
<dbReference type="InterPro" id="IPR052747">
    <property type="entry name" value="TA_system_RelE_toxin"/>
</dbReference>
<evidence type="ECO:0000313" key="2">
    <source>
        <dbReference type="EMBL" id="RDH40756.1"/>
    </source>
</evidence>
<dbReference type="PANTHER" id="PTHR38813">
    <property type="match status" value="1"/>
</dbReference>